<dbReference type="EMBL" id="KN832992">
    <property type="protein sequence ID" value="KIM82912.1"/>
    <property type="molecule type" value="Genomic_DNA"/>
</dbReference>
<sequence length="173" mass="18641">MRGGEQNYWKFIDVSPHTVEFERLCAAAGMAAYQRMQSTYVLRLSSLFGVDASDMSICTAPEHSRPQGSGSSPYKSAAAVSGSASRLGRGILWNIGPFDTVPIFNAIGKSFSLDKGTLSDLAMAGLTPFEGEVPVGSMVLVGYTRNWWRPIESTSPKLAFSLNWVVVLGVPSN</sequence>
<gene>
    <name evidence="1" type="ORF">PILCRDRAFT_7369</name>
</gene>
<reference evidence="2" key="2">
    <citation type="submission" date="2015-01" db="EMBL/GenBank/DDBJ databases">
        <title>Evolutionary Origins and Diversification of the Mycorrhizal Mutualists.</title>
        <authorList>
            <consortium name="DOE Joint Genome Institute"/>
            <consortium name="Mycorrhizal Genomics Consortium"/>
            <person name="Kohler A."/>
            <person name="Kuo A."/>
            <person name="Nagy L.G."/>
            <person name="Floudas D."/>
            <person name="Copeland A."/>
            <person name="Barry K.W."/>
            <person name="Cichocki N."/>
            <person name="Veneault-Fourrey C."/>
            <person name="LaButti K."/>
            <person name="Lindquist E.A."/>
            <person name="Lipzen A."/>
            <person name="Lundell T."/>
            <person name="Morin E."/>
            <person name="Murat C."/>
            <person name="Riley R."/>
            <person name="Ohm R."/>
            <person name="Sun H."/>
            <person name="Tunlid A."/>
            <person name="Henrissat B."/>
            <person name="Grigoriev I.V."/>
            <person name="Hibbett D.S."/>
            <person name="Martin F."/>
        </authorList>
    </citation>
    <scope>NUCLEOTIDE SEQUENCE [LARGE SCALE GENOMIC DNA]</scope>
    <source>
        <strain evidence="2">F 1598</strain>
    </source>
</reference>
<dbReference type="OrthoDB" id="3067694at2759"/>
<dbReference type="HOGENOM" id="CLU_1548188_0_0_1"/>
<organism evidence="1 2">
    <name type="scientific">Piloderma croceum (strain F 1598)</name>
    <dbReference type="NCBI Taxonomy" id="765440"/>
    <lineage>
        <taxon>Eukaryota</taxon>
        <taxon>Fungi</taxon>
        <taxon>Dikarya</taxon>
        <taxon>Basidiomycota</taxon>
        <taxon>Agaricomycotina</taxon>
        <taxon>Agaricomycetes</taxon>
        <taxon>Agaricomycetidae</taxon>
        <taxon>Atheliales</taxon>
        <taxon>Atheliaceae</taxon>
        <taxon>Piloderma</taxon>
    </lineage>
</organism>
<protein>
    <submittedName>
        <fullName evidence="1">Uncharacterized protein</fullName>
    </submittedName>
</protein>
<proteinExistence type="predicted"/>
<reference evidence="1 2" key="1">
    <citation type="submission" date="2014-04" db="EMBL/GenBank/DDBJ databases">
        <authorList>
            <consortium name="DOE Joint Genome Institute"/>
            <person name="Kuo A."/>
            <person name="Tarkka M."/>
            <person name="Buscot F."/>
            <person name="Kohler A."/>
            <person name="Nagy L.G."/>
            <person name="Floudas D."/>
            <person name="Copeland A."/>
            <person name="Barry K.W."/>
            <person name="Cichocki N."/>
            <person name="Veneault-Fourrey C."/>
            <person name="LaButti K."/>
            <person name="Lindquist E.A."/>
            <person name="Lipzen A."/>
            <person name="Lundell T."/>
            <person name="Morin E."/>
            <person name="Murat C."/>
            <person name="Sun H."/>
            <person name="Tunlid A."/>
            <person name="Henrissat B."/>
            <person name="Grigoriev I.V."/>
            <person name="Hibbett D.S."/>
            <person name="Martin F."/>
            <person name="Nordberg H.P."/>
            <person name="Cantor M.N."/>
            <person name="Hua S.X."/>
        </authorList>
    </citation>
    <scope>NUCLEOTIDE SEQUENCE [LARGE SCALE GENOMIC DNA]</scope>
    <source>
        <strain evidence="1 2">F 1598</strain>
    </source>
</reference>
<name>A0A0C3BZW1_PILCF</name>
<evidence type="ECO:0000313" key="2">
    <source>
        <dbReference type="Proteomes" id="UP000054166"/>
    </source>
</evidence>
<dbReference type="AlphaFoldDB" id="A0A0C3BZW1"/>
<dbReference type="Proteomes" id="UP000054166">
    <property type="component" value="Unassembled WGS sequence"/>
</dbReference>
<accession>A0A0C3BZW1</accession>
<keyword evidence="2" id="KW-1185">Reference proteome</keyword>
<evidence type="ECO:0000313" key="1">
    <source>
        <dbReference type="EMBL" id="KIM82912.1"/>
    </source>
</evidence>
<dbReference type="InParanoid" id="A0A0C3BZW1"/>